<name>A0A6I6JST1_9BACT</name>
<dbReference type="RefSeq" id="WP_158869265.1">
    <property type="nucleotide sequence ID" value="NZ_CP046401.1"/>
</dbReference>
<feature type="domain" description="Mce/MlaD" evidence="3">
    <location>
        <begin position="43"/>
        <end position="118"/>
    </location>
</feature>
<proteinExistence type="predicted"/>
<gene>
    <name evidence="4" type="ORF">GM418_21375</name>
</gene>
<accession>A0A6I6JST1</accession>
<evidence type="ECO:0000313" key="4">
    <source>
        <dbReference type="EMBL" id="QGY46125.1"/>
    </source>
</evidence>
<evidence type="ECO:0000313" key="5">
    <source>
        <dbReference type="Proteomes" id="UP000428260"/>
    </source>
</evidence>
<keyword evidence="2" id="KW-0812">Transmembrane</keyword>
<dbReference type="AlphaFoldDB" id="A0A6I6JST1"/>
<feature type="coiled-coil region" evidence="1">
    <location>
        <begin position="293"/>
        <end position="321"/>
    </location>
</feature>
<dbReference type="EMBL" id="CP046401">
    <property type="protein sequence ID" value="QGY46125.1"/>
    <property type="molecule type" value="Genomic_DNA"/>
</dbReference>
<feature type="transmembrane region" description="Helical" evidence="2">
    <location>
        <begin position="12"/>
        <end position="31"/>
    </location>
</feature>
<reference evidence="4 5" key="1">
    <citation type="submission" date="2019-11" db="EMBL/GenBank/DDBJ databases">
        <authorList>
            <person name="Zheng R.K."/>
            <person name="Sun C.M."/>
        </authorList>
    </citation>
    <scope>NUCLEOTIDE SEQUENCE [LARGE SCALE GENOMIC DNA]</scope>
    <source>
        <strain evidence="4 5">WC007</strain>
    </source>
</reference>
<keyword evidence="5" id="KW-1185">Reference proteome</keyword>
<dbReference type="PANTHER" id="PTHR33371">
    <property type="entry name" value="INTERMEMBRANE PHOSPHOLIPID TRANSPORT SYSTEM BINDING PROTEIN MLAD-RELATED"/>
    <property type="match status" value="1"/>
</dbReference>
<protein>
    <submittedName>
        <fullName evidence="4">MCE family protein</fullName>
    </submittedName>
</protein>
<keyword evidence="2" id="KW-1133">Transmembrane helix</keyword>
<evidence type="ECO:0000259" key="3">
    <source>
        <dbReference type="Pfam" id="PF02470"/>
    </source>
</evidence>
<organism evidence="4 5">
    <name type="scientific">Maribellus comscasis</name>
    <dbReference type="NCBI Taxonomy" id="2681766"/>
    <lineage>
        <taxon>Bacteria</taxon>
        <taxon>Pseudomonadati</taxon>
        <taxon>Bacteroidota</taxon>
        <taxon>Bacteroidia</taxon>
        <taxon>Marinilabiliales</taxon>
        <taxon>Prolixibacteraceae</taxon>
        <taxon>Maribellus</taxon>
    </lineage>
</organism>
<dbReference type="InterPro" id="IPR003399">
    <property type="entry name" value="Mce/MlaD"/>
</dbReference>
<keyword evidence="2" id="KW-0472">Membrane</keyword>
<dbReference type="Pfam" id="PF02470">
    <property type="entry name" value="MlaD"/>
    <property type="match status" value="1"/>
</dbReference>
<keyword evidence="1" id="KW-0175">Coiled coil</keyword>
<dbReference type="InterPro" id="IPR052336">
    <property type="entry name" value="MlaD_Phospholipid_Transporter"/>
</dbReference>
<dbReference type="Proteomes" id="UP000428260">
    <property type="component" value="Chromosome"/>
</dbReference>
<sequence>MENYTPQFKARLGIFIAGGIVFFVIAIFIIGKQQNLFNPVFKITTNFYNVSGLQAGNNIRFSGIDVGIVDNIRIINDSTVQVEMLIRKNVQQFIKADSYASIGSEGIIGDRIIIINQGNNNSPMAEDGHHILSKEPIETDDIMRNLKTSAESAEVITLQLAEIMTNINNGQGMLGRLIQDSTIAENVNQIVENFKKSSEGLDKTIEVTKENVFAFMESLQKTAAKTEVASNQLGEIMTKINSGEGAIGMLLKDTSIVNNIDETIINLKESSIGLNENMEALKHNFLFRRYYKLKAKKEEQLRVEKEIKNAAENELIEKEKE</sequence>
<evidence type="ECO:0000256" key="2">
    <source>
        <dbReference type="SAM" id="Phobius"/>
    </source>
</evidence>
<dbReference type="PANTHER" id="PTHR33371:SF4">
    <property type="entry name" value="INTERMEMBRANE PHOSPHOLIPID TRANSPORT SYSTEM BINDING PROTEIN MLAD"/>
    <property type="match status" value="1"/>
</dbReference>
<evidence type="ECO:0000256" key="1">
    <source>
        <dbReference type="SAM" id="Coils"/>
    </source>
</evidence>
<dbReference type="KEGG" id="mcos:GM418_21375"/>